<dbReference type="EMBL" id="BJZV01000011">
    <property type="protein sequence ID" value="GEP10444.1"/>
    <property type="molecule type" value="Genomic_DNA"/>
</dbReference>
<evidence type="ECO:0000256" key="2">
    <source>
        <dbReference type="ARBA" id="ARBA00022723"/>
    </source>
</evidence>
<dbReference type="SUPFAM" id="SSF47741">
    <property type="entry name" value="CO dehydrogenase ISP C-domain like"/>
    <property type="match status" value="1"/>
</dbReference>
<dbReference type="InterPro" id="IPR001041">
    <property type="entry name" value="2Fe-2S_ferredoxin-type"/>
</dbReference>
<dbReference type="GO" id="GO:0051537">
    <property type="term" value="F:2 iron, 2 sulfur cluster binding"/>
    <property type="evidence" value="ECO:0007669"/>
    <property type="project" value="UniProtKB-KW"/>
</dbReference>
<sequence>MGQSHSLTINGRSLSVSLDDPDTPLLYVLRNEVGLHGPRFGCGLGQCGSCTVHVDGQAVRSCVTPLSSLKPEAKIVTLEGLGTPEAPHPVQAAFVEEQAAQCGYCINGMIMTSAALLKDKPKPSEAEIRQALVGNLCRCGTHARIVRAVQRAAASL</sequence>
<keyword evidence="3" id="KW-0560">Oxidoreductase</keyword>
<keyword evidence="5" id="KW-0411">Iron-sulfur</keyword>
<evidence type="ECO:0000259" key="6">
    <source>
        <dbReference type="PROSITE" id="PS51085"/>
    </source>
</evidence>
<dbReference type="AlphaFoldDB" id="A0A512JKG6"/>
<keyword evidence="4" id="KW-0408">Iron</keyword>
<dbReference type="InterPro" id="IPR002888">
    <property type="entry name" value="2Fe-2S-bd"/>
</dbReference>
<dbReference type="InterPro" id="IPR012675">
    <property type="entry name" value="Beta-grasp_dom_sf"/>
</dbReference>
<evidence type="ECO:0000256" key="4">
    <source>
        <dbReference type="ARBA" id="ARBA00023004"/>
    </source>
</evidence>
<dbReference type="Proteomes" id="UP000321750">
    <property type="component" value="Unassembled WGS sequence"/>
</dbReference>
<dbReference type="PANTHER" id="PTHR44379:SF6">
    <property type="entry name" value="BLR6046 PROTEIN"/>
    <property type="match status" value="1"/>
</dbReference>
<evidence type="ECO:0000256" key="5">
    <source>
        <dbReference type="ARBA" id="ARBA00023014"/>
    </source>
</evidence>
<dbReference type="OrthoDB" id="9806714at2"/>
<gene>
    <name evidence="7" type="ORF">MGN01_22890</name>
</gene>
<feature type="domain" description="2Fe-2S ferredoxin-type" evidence="6">
    <location>
        <begin position="3"/>
        <end position="81"/>
    </location>
</feature>
<dbReference type="GO" id="GO:0046872">
    <property type="term" value="F:metal ion binding"/>
    <property type="evidence" value="ECO:0007669"/>
    <property type="project" value="UniProtKB-KW"/>
</dbReference>
<keyword evidence="1" id="KW-0001">2Fe-2S</keyword>
<dbReference type="PANTHER" id="PTHR44379">
    <property type="entry name" value="OXIDOREDUCTASE WITH IRON-SULFUR SUBUNIT"/>
    <property type="match status" value="1"/>
</dbReference>
<evidence type="ECO:0000256" key="1">
    <source>
        <dbReference type="ARBA" id="ARBA00022714"/>
    </source>
</evidence>
<keyword evidence="2" id="KW-0479">Metal-binding</keyword>
<accession>A0A512JKG6</accession>
<dbReference type="PROSITE" id="PS51085">
    <property type="entry name" value="2FE2S_FER_2"/>
    <property type="match status" value="1"/>
</dbReference>
<dbReference type="PROSITE" id="PS00197">
    <property type="entry name" value="2FE2S_FER_1"/>
    <property type="match status" value="1"/>
</dbReference>
<dbReference type="SUPFAM" id="SSF54292">
    <property type="entry name" value="2Fe-2S ferredoxin-like"/>
    <property type="match status" value="1"/>
</dbReference>
<reference evidence="7 8" key="1">
    <citation type="submission" date="2019-07" db="EMBL/GenBank/DDBJ databases">
        <title>Whole genome shotgun sequence of Methylobacterium gnaphalii NBRC 107716.</title>
        <authorList>
            <person name="Hosoyama A."/>
            <person name="Uohara A."/>
            <person name="Ohji S."/>
            <person name="Ichikawa N."/>
        </authorList>
    </citation>
    <scope>NUCLEOTIDE SEQUENCE [LARGE SCALE GENOMIC DNA]</scope>
    <source>
        <strain evidence="7 8">NBRC 107716</strain>
    </source>
</reference>
<comment type="caution">
    <text evidence="7">The sequence shown here is derived from an EMBL/GenBank/DDBJ whole genome shotgun (WGS) entry which is preliminary data.</text>
</comment>
<dbReference type="InterPro" id="IPR006058">
    <property type="entry name" value="2Fe2S_fd_BS"/>
</dbReference>
<dbReference type="InterPro" id="IPR036010">
    <property type="entry name" value="2Fe-2S_ferredoxin-like_sf"/>
</dbReference>
<dbReference type="Pfam" id="PF00111">
    <property type="entry name" value="Fer2"/>
    <property type="match status" value="1"/>
</dbReference>
<dbReference type="CDD" id="cd00207">
    <property type="entry name" value="fer2"/>
    <property type="match status" value="1"/>
</dbReference>
<dbReference type="Gene3D" id="3.10.20.30">
    <property type="match status" value="1"/>
</dbReference>
<evidence type="ECO:0000256" key="3">
    <source>
        <dbReference type="ARBA" id="ARBA00023002"/>
    </source>
</evidence>
<dbReference type="RefSeq" id="WP_147046713.1">
    <property type="nucleotide sequence ID" value="NZ_BJZV01000011.1"/>
</dbReference>
<dbReference type="InterPro" id="IPR036884">
    <property type="entry name" value="2Fe-2S-bd_dom_sf"/>
</dbReference>
<evidence type="ECO:0000313" key="7">
    <source>
        <dbReference type="EMBL" id="GEP10444.1"/>
    </source>
</evidence>
<keyword evidence="8" id="KW-1185">Reference proteome</keyword>
<dbReference type="InterPro" id="IPR051452">
    <property type="entry name" value="Diverse_Oxidoreductases"/>
</dbReference>
<organism evidence="7 8">
    <name type="scientific">Methylobacterium gnaphalii</name>
    <dbReference type="NCBI Taxonomy" id="1010610"/>
    <lineage>
        <taxon>Bacteria</taxon>
        <taxon>Pseudomonadati</taxon>
        <taxon>Pseudomonadota</taxon>
        <taxon>Alphaproteobacteria</taxon>
        <taxon>Hyphomicrobiales</taxon>
        <taxon>Methylobacteriaceae</taxon>
        <taxon>Methylobacterium</taxon>
    </lineage>
</organism>
<proteinExistence type="predicted"/>
<dbReference type="GO" id="GO:0016491">
    <property type="term" value="F:oxidoreductase activity"/>
    <property type="evidence" value="ECO:0007669"/>
    <property type="project" value="UniProtKB-KW"/>
</dbReference>
<evidence type="ECO:0000313" key="8">
    <source>
        <dbReference type="Proteomes" id="UP000321750"/>
    </source>
</evidence>
<protein>
    <submittedName>
        <fullName evidence="7">Oxidoreductase</fullName>
    </submittedName>
</protein>
<dbReference type="Pfam" id="PF01799">
    <property type="entry name" value="Fer2_2"/>
    <property type="match status" value="1"/>
</dbReference>
<name>A0A512JKG6_9HYPH</name>
<dbReference type="Gene3D" id="1.10.150.120">
    <property type="entry name" value="[2Fe-2S]-binding domain"/>
    <property type="match status" value="1"/>
</dbReference>
<dbReference type="FunFam" id="1.10.150.120:FF:000003">
    <property type="entry name" value="Carbon monoxide dehydrogenase, small subunit"/>
    <property type="match status" value="1"/>
</dbReference>